<dbReference type="SMART" id="SM00487">
    <property type="entry name" value="DEXDc"/>
    <property type="match status" value="1"/>
</dbReference>
<sequence>MSRMDKYRKRFAGRLLLRSELNLGRCVFNWLIQKHYLTPVASFKINRFSNECMRCGNKNSVYFGNIPCSSCQSDHFYCRYCVQMGRVTRCEPLYIWTELEPNWQGENVTFNWQGELTSRQQVASDALLNALEKRTPEFLIHAVCGAGKTEMLFHTIYDGLKKNLRIALATPRRDVVKELLPRFEHVFCGIQIVAQYGGSPGNKRTAQLTLATTHQLIRYREAFDLLIIDEVDAFPFHHDKMLQFVAKRSVKLTGVVAYLTATPRKDLVKRKLPTVFVPVRYHGHPLPVPQVKPVFKFHSTHLPNAFWSWFNHRLYPDRQLLFFTATIEQADLWQQNLQQMLPEISIASVHANDSNRQENVDQFRQKTIDILFTTTILERGVTFKAIDVVILDASHRVFDQAALIQIAGRVGRSGEAPTGEVIFFHDGLTTAINGAIRDIKRMNRMSRQLGAIIH</sequence>
<dbReference type="SUPFAM" id="SSF52540">
    <property type="entry name" value="P-loop containing nucleoside triphosphate hydrolases"/>
    <property type="match status" value="1"/>
</dbReference>
<dbReference type="GO" id="GO:0006310">
    <property type="term" value="P:DNA recombination"/>
    <property type="evidence" value="ECO:0007669"/>
    <property type="project" value="TreeGrafter"/>
</dbReference>
<dbReference type="InterPro" id="IPR006935">
    <property type="entry name" value="Helicase/UvrB_N"/>
</dbReference>
<name>A0A1G6L415_9BACI</name>
<accession>A0A1G6L415</accession>
<dbReference type="PANTHER" id="PTHR30580:SF1">
    <property type="entry name" value="COMF OPERON PROTEIN 1"/>
    <property type="match status" value="1"/>
</dbReference>
<proteinExistence type="predicted"/>
<dbReference type="GO" id="GO:0043138">
    <property type="term" value="F:3'-5' DNA helicase activity"/>
    <property type="evidence" value="ECO:0007669"/>
    <property type="project" value="TreeGrafter"/>
</dbReference>
<dbReference type="PROSITE" id="PS51194">
    <property type="entry name" value="HELICASE_CTER"/>
    <property type="match status" value="1"/>
</dbReference>
<keyword evidence="3" id="KW-0238">DNA-binding</keyword>
<reference evidence="7" key="1">
    <citation type="submission" date="2016-09" db="EMBL/GenBank/DDBJ databases">
        <authorList>
            <person name="Varghese N."/>
            <person name="Submissions S."/>
        </authorList>
    </citation>
    <scope>NUCLEOTIDE SEQUENCE [LARGE SCALE GENOMIC DNA]</scope>
    <source>
        <strain evidence="7">S5</strain>
    </source>
</reference>
<dbReference type="GO" id="GO:0016787">
    <property type="term" value="F:hydrolase activity"/>
    <property type="evidence" value="ECO:0007669"/>
    <property type="project" value="InterPro"/>
</dbReference>
<dbReference type="GO" id="GO:0006302">
    <property type="term" value="P:double-strand break repair"/>
    <property type="evidence" value="ECO:0007669"/>
    <property type="project" value="TreeGrafter"/>
</dbReference>
<dbReference type="GO" id="GO:0003677">
    <property type="term" value="F:DNA binding"/>
    <property type="evidence" value="ECO:0007669"/>
    <property type="project" value="UniProtKB-KW"/>
</dbReference>
<dbReference type="GO" id="GO:0005524">
    <property type="term" value="F:ATP binding"/>
    <property type="evidence" value="ECO:0007669"/>
    <property type="project" value="UniProtKB-KW"/>
</dbReference>
<dbReference type="InterPro" id="IPR001650">
    <property type="entry name" value="Helicase_C-like"/>
</dbReference>
<dbReference type="InterPro" id="IPR027417">
    <property type="entry name" value="P-loop_NTPase"/>
</dbReference>
<dbReference type="EMBL" id="FMYI01000007">
    <property type="protein sequence ID" value="SDC38050.1"/>
    <property type="molecule type" value="Genomic_DNA"/>
</dbReference>
<evidence type="ECO:0000256" key="2">
    <source>
        <dbReference type="ARBA" id="ARBA00022840"/>
    </source>
</evidence>
<dbReference type="Pfam" id="PF00271">
    <property type="entry name" value="Helicase_C"/>
    <property type="match status" value="1"/>
</dbReference>
<protein>
    <submittedName>
        <fullName evidence="6">Competence protein ComFA</fullName>
    </submittedName>
</protein>
<evidence type="ECO:0000256" key="3">
    <source>
        <dbReference type="ARBA" id="ARBA00023125"/>
    </source>
</evidence>
<feature type="domain" description="Helicase ATP-binding" evidence="4">
    <location>
        <begin position="129"/>
        <end position="345"/>
    </location>
</feature>
<dbReference type="Pfam" id="PF04851">
    <property type="entry name" value="ResIII"/>
    <property type="match status" value="1"/>
</dbReference>
<feature type="domain" description="Helicase C-terminal" evidence="5">
    <location>
        <begin position="290"/>
        <end position="454"/>
    </location>
</feature>
<dbReference type="PROSITE" id="PS51192">
    <property type="entry name" value="HELICASE_ATP_BIND_1"/>
    <property type="match status" value="1"/>
</dbReference>
<evidence type="ECO:0000256" key="1">
    <source>
        <dbReference type="ARBA" id="ARBA00022741"/>
    </source>
</evidence>
<dbReference type="Proteomes" id="UP000242949">
    <property type="component" value="Unassembled WGS sequence"/>
</dbReference>
<keyword evidence="2" id="KW-0067">ATP-binding</keyword>
<dbReference type="SMART" id="SM00490">
    <property type="entry name" value="HELICc"/>
    <property type="match status" value="1"/>
</dbReference>
<keyword evidence="7" id="KW-1185">Reference proteome</keyword>
<dbReference type="InterPro" id="IPR014001">
    <property type="entry name" value="Helicase_ATP-bd"/>
</dbReference>
<dbReference type="PANTHER" id="PTHR30580">
    <property type="entry name" value="PRIMOSOMAL PROTEIN N"/>
    <property type="match status" value="1"/>
</dbReference>
<gene>
    <name evidence="6" type="ORF">SAMN05421734_10790</name>
</gene>
<evidence type="ECO:0000313" key="6">
    <source>
        <dbReference type="EMBL" id="SDC38050.1"/>
    </source>
</evidence>
<dbReference type="Gene3D" id="3.40.50.300">
    <property type="entry name" value="P-loop containing nucleotide triphosphate hydrolases"/>
    <property type="match status" value="2"/>
</dbReference>
<dbReference type="STRING" id="1612202.SAMN05421734_10790"/>
<dbReference type="GO" id="GO:0006270">
    <property type="term" value="P:DNA replication initiation"/>
    <property type="evidence" value="ECO:0007669"/>
    <property type="project" value="TreeGrafter"/>
</dbReference>
<keyword evidence="1" id="KW-0547">Nucleotide-binding</keyword>
<evidence type="ECO:0000259" key="5">
    <source>
        <dbReference type="PROSITE" id="PS51194"/>
    </source>
</evidence>
<dbReference type="AlphaFoldDB" id="A0A1G6L415"/>
<evidence type="ECO:0000313" key="7">
    <source>
        <dbReference type="Proteomes" id="UP000242949"/>
    </source>
</evidence>
<evidence type="ECO:0000259" key="4">
    <source>
        <dbReference type="PROSITE" id="PS51192"/>
    </source>
</evidence>
<organism evidence="6 7">
    <name type="scientific">Pelagirhabdus alkalitolerans</name>
    <dbReference type="NCBI Taxonomy" id="1612202"/>
    <lineage>
        <taxon>Bacteria</taxon>
        <taxon>Bacillati</taxon>
        <taxon>Bacillota</taxon>
        <taxon>Bacilli</taxon>
        <taxon>Bacillales</taxon>
        <taxon>Bacillaceae</taxon>
        <taxon>Pelagirhabdus</taxon>
    </lineage>
</organism>